<dbReference type="OrthoDB" id="5560686at2759"/>
<organism evidence="2 3">
    <name type="scientific">Mytilus galloprovincialis</name>
    <name type="common">Mediterranean mussel</name>
    <dbReference type="NCBI Taxonomy" id="29158"/>
    <lineage>
        <taxon>Eukaryota</taxon>
        <taxon>Metazoa</taxon>
        <taxon>Spiralia</taxon>
        <taxon>Lophotrochozoa</taxon>
        <taxon>Mollusca</taxon>
        <taxon>Bivalvia</taxon>
        <taxon>Autobranchia</taxon>
        <taxon>Pteriomorphia</taxon>
        <taxon>Mytilida</taxon>
        <taxon>Mytiloidea</taxon>
        <taxon>Mytilidae</taxon>
        <taxon>Mytilinae</taxon>
        <taxon>Mytilus</taxon>
    </lineage>
</organism>
<protein>
    <submittedName>
        <fullName evidence="2">Histone-lysine N-methyltransferase SETD8</fullName>
        <ecNumber evidence="2">2.1.1.43</ecNumber>
    </submittedName>
</protein>
<dbReference type="GO" id="GO:0005634">
    <property type="term" value="C:nucleus"/>
    <property type="evidence" value="ECO:0007669"/>
    <property type="project" value="TreeGrafter"/>
</dbReference>
<gene>
    <name evidence="2" type="ORF">MGAL_10B049471</name>
</gene>
<keyword evidence="3" id="KW-1185">Reference proteome</keyword>
<dbReference type="GO" id="GO:0006357">
    <property type="term" value="P:regulation of transcription by RNA polymerase II"/>
    <property type="evidence" value="ECO:0007669"/>
    <property type="project" value="TreeGrafter"/>
</dbReference>
<dbReference type="PANTHER" id="PTHR46167">
    <property type="entry name" value="N-LYSINE METHYLTRANSFERASE KMT5A"/>
    <property type="match status" value="1"/>
</dbReference>
<evidence type="ECO:0000313" key="3">
    <source>
        <dbReference type="Proteomes" id="UP000596742"/>
    </source>
</evidence>
<dbReference type="GO" id="GO:0005700">
    <property type="term" value="C:polytene chromosome"/>
    <property type="evidence" value="ECO:0007669"/>
    <property type="project" value="TreeGrafter"/>
</dbReference>
<dbReference type="GO" id="GO:0032259">
    <property type="term" value="P:methylation"/>
    <property type="evidence" value="ECO:0007669"/>
    <property type="project" value="UniProtKB-KW"/>
</dbReference>
<reference evidence="2" key="1">
    <citation type="submission" date="2018-11" db="EMBL/GenBank/DDBJ databases">
        <authorList>
            <person name="Alioto T."/>
            <person name="Alioto T."/>
        </authorList>
    </citation>
    <scope>NUCLEOTIDE SEQUENCE</scope>
</reference>
<dbReference type="InterPro" id="IPR047266">
    <property type="entry name" value="KMT5A-like_SET"/>
</dbReference>
<dbReference type="PROSITE" id="PS50280">
    <property type="entry name" value="SET"/>
    <property type="match status" value="1"/>
</dbReference>
<dbReference type="AlphaFoldDB" id="A0A8B6FFU3"/>
<dbReference type="PANTHER" id="PTHR46167:SF1">
    <property type="entry name" value="N-LYSINE METHYLTRANSFERASE KMT5A"/>
    <property type="match status" value="1"/>
</dbReference>
<dbReference type="EC" id="2.1.1.43" evidence="2"/>
<dbReference type="GO" id="GO:0043516">
    <property type="term" value="P:regulation of DNA damage response, signal transduction by p53 class mediator"/>
    <property type="evidence" value="ECO:0007669"/>
    <property type="project" value="TreeGrafter"/>
</dbReference>
<feature type="non-terminal residue" evidence="2">
    <location>
        <position position="1"/>
    </location>
</feature>
<evidence type="ECO:0000313" key="2">
    <source>
        <dbReference type="EMBL" id="VDI48164.1"/>
    </source>
</evidence>
<dbReference type="Pfam" id="PF00856">
    <property type="entry name" value="SET"/>
    <property type="match status" value="1"/>
</dbReference>
<dbReference type="Gene3D" id="2.170.270.10">
    <property type="entry name" value="SET domain"/>
    <property type="match status" value="1"/>
</dbReference>
<dbReference type="InterPro" id="IPR001214">
    <property type="entry name" value="SET_dom"/>
</dbReference>
<keyword evidence="2" id="KW-0808">Transferase</keyword>
<dbReference type="GO" id="GO:0042799">
    <property type="term" value="F:histone H4K20 methyltransferase activity"/>
    <property type="evidence" value="ECO:0007669"/>
    <property type="project" value="TreeGrafter"/>
</dbReference>
<proteinExistence type="predicted"/>
<sequence>KLQVYIYKLTCFPRFHKNLLSMMPQCSGDRKFGMWNLFDHDDLKGVCGVQHGYSVNESEISSSAKLSIISNQNSENKTYWQFNQPFSTFNVYRSNNEYCVTGQTTMAAILVDMICPDQRKSGAITVSASNEVTLHFGVGGTFIVLFVRANIQHIMAMSSAKRFRRNRKILDYSIIDWEGLTEDSILLPSEHDILMKEKQHEIEDRILNKREEGLIIVETENKGRGVIANKTFGVGDFVVEYAGDLIDLKTANQREIQYCNDPNVGCYMFYFSHSGVRYCIDATEENGRMGRLVNHSKNNYNCQMKVIEIGGRPYLMLTASRNIFKGEEILYDYGDRSKGSLLCHSWLKS</sequence>
<keyword evidence="2" id="KW-0489">Methyltransferase</keyword>
<dbReference type="EMBL" id="UYJE01006700">
    <property type="protein sequence ID" value="VDI48164.1"/>
    <property type="molecule type" value="Genomic_DNA"/>
</dbReference>
<dbReference type="InterPro" id="IPR046341">
    <property type="entry name" value="SET_dom_sf"/>
</dbReference>
<dbReference type="InterPro" id="IPR051760">
    <property type="entry name" value="KMT5A"/>
</dbReference>
<feature type="domain" description="SET" evidence="1">
    <location>
        <begin position="212"/>
        <end position="334"/>
    </location>
</feature>
<evidence type="ECO:0000259" key="1">
    <source>
        <dbReference type="PROSITE" id="PS50280"/>
    </source>
</evidence>
<dbReference type="CDD" id="cd10528">
    <property type="entry name" value="SET_SETD8"/>
    <property type="match status" value="1"/>
</dbReference>
<dbReference type="SUPFAM" id="SSF82199">
    <property type="entry name" value="SET domain"/>
    <property type="match status" value="1"/>
</dbReference>
<dbReference type="Proteomes" id="UP000596742">
    <property type="component" value="Unassembled WGS sequence"/>
</dbReference>
<dbReference type="SMART" id="SM00317">
    <property type="entry name" value="SET"/>
    <property type="match status" value="1"/>
</dbReference>
<accession>A0A8B6FFU3</accession>
<name>A0A8B6FFU3_MYTGA</name>
<comment type="caution">
    <text evidence="2">The sequence shown here is derived from an EMBL/GenBank/DDBJ whole genome shotgun (WGS) entry which is preliminary data.</text>
</comment>